<protein>
    <submittedName>
        <fullName evidence="1">Uncharacterized protein</fullName>
    </submittedName>
</protein>
<proteinExistence type="predicted"/>
<gene>
    <name evidence="1" type="ORF">S12H4_46464</name>
</gene>
<reference evidence="1" key="1">
    <citation type="journal article" date="2014" name="Front. Microbiol.">
        <title>High frequency of phylogenetically diverse reductive dehalogenase-homologous genes in deep subseafloor sedimentary metagenomes.</title>
        <authorList>
            <person name="Kawai M."/>
            <person name="Futagami T."/>
            <person name="Toyoda A."/>
            <person name="Takaki Y."/>
            <person name="Nishi S."/>
            <person name="Hori S."/>
            <person name="Arai W."/>
            <person name="Tsubouchi T."/>
            <person name="Morono Y."/>
            <person name="Uchiyama I."/>
            <person name="Ito T."/>
            <person name="Fujiyama A."/>
            <person name="Inagaki F."/>
            <person name="Takami H."/>
        </authorList>
    </citation>
    <scope>NUCLEOTIDE SEQUENCE</scope>
    <source>
        <strain evidence="1">Expedition CK06-06</strain>
    </source>
</reference>
<dbReference type="AlphaFoldDB" id="X1VWZ0"/>
<name>X1VWZ0_9ZZZZ</name>
<comment type="caution">
    <text evidence="1">The sequence shown here is derived from an EMBL/GenBank/DDBJ whole genome shotgun (WGS) entry which is preliminary data.</text>
</comment>
<organism evidence="1">
    <name type="scientific">marine sediment metagenome</name>
    <dbReference type="NCBI Taxonomy" id="412755"/>
    <lineage>
        <taxon>unclassified sequences</taxon>
        <taxon>metagenomes</taxon>
        <taxon>ecological metagenomes</taxon>
    </lineage>
</organism>
<evidence type="ECO:0000313" key="1">
    <source>
        <dbReference type="EMBL" id="GAJ15915.1"/>
    </source>
</evidence>
<dbReference type="EMBL" id="BARW01028832">
    <property type="protein sequence ID" value="GAJ15915.1"/>
    <property type="molecule type" value="Genomic_DNA"/>
</dbReference>
<accession>X1VWZ0</accession>
<sequence>MGRTKTIKLSVDEYNNLKLARQKLIEYGLISLPKPLRLQLSDFLKDEKLTLGKMVGVVAHTLSYVLTLTNKRD</sequence>